<sequence>MRAKATVAVLVAVLAVYLALALNRAVILLRTGDAVLIALGVGMLLLPALGGWLIWLEIKFGRATERLADELAAEGGLPVDDLPRRPSGRVVREAADARFRERQAEVEADPDDWRRWFRLSLAYDDAGDRRRARQAARKAIALRNDLGDARTGHNQ</sequence>
<dbReference type="Proteomes" id="UP001500967">
    <property type="component" value="Unassembled WGS sequence"/>
</dbReference>
<evidence type="ECO:0000313" key="2">
    <source>
        <dbReference type="EMBL" id="GAA0261743.1"/>
    </source>
</evidence>
<dbReference type="EMBL" id="BAAAGX010000020">
    <property type="protein sequence ID" value="GAA0261743.1"/>
    <property type="molecule type" value="Genomic_DNA"/>
</dbReference>
<keyword evidence="1" id="KW-1133">Transmembrane helix</keyword>
<dbReference type="Gene3D" id="1.25.40.10">
    <property type="entry name" value="Tetratricopeptide repeat domain"/>
    <property type="match status" value="1"/>
</dbReference>
<keyword evidence="1" id="KW-0812">Transmembrane</keyword>
<dbReference type="RefSeq" id="WP_344651724.1">
    <property type="nucleotide sequence ID" value="NZ_BAAAGX010000020.1"/>
</dbReference>
<evidence type="ECO:0000313" key="3">
    <source>
        <dbReference type="Proteomes" id="UP001500967"/>
    </source>
</evidence>
<accession>A0ABP3EFD8</accession>
<gene>
    <name evidence="2" type="ORF">GCM10009539_54250</name>
</gene>
<dbReference type="SUPFAM" id="SSF48452">
    <property type="entry name" value="TPR-like"/>
    <property type="match status" value="1"/>
</dbReference>
<name>A0ABP3EFD8_9ACTN</name>
<keyword evidence="1" id="KW-0472">Membrane</keyword>
<keyword evidence="3" id="KW-1185">Reference proteome</keyword>
<proteinExistence type="predicted"/>
<evidence type="ECO:0008006" key="4">
    <source>
        <dbReference type="Google" id="ProtNLM"/>
    </source>
</evidence>
<reference evidence="3" key="1">
    <citation type="journal article" date="2019" name="Int. J. Syst. Evol. Microbiol.">
        <title>The Global Catalogue of Microorganisms (GCM) 10K type strain sequencing project: providing services to taxonomists for standard genome sequencing and annotation.</title>
        <authorList>
            <consortium name="The Broad Institute Genomics Platform"/>
            <consortium name="The Broad Institute Genome Sequencing Center for Infectious Disease"/>
            <person name="Wu L."/>
            <person name="Ma J."/>
        </authorList>
    </citation>
    <scope>NUCLEOTIDE SEQUENCE [LARGE SCALE GENOMIC DNA]</scope>
    <source>
        <strain evidence="3">JCM 10425</strain>
    </source>
</reference>
<feature type="transmembrane region" description="Helical" evidence="1">
    <location>
        <begin position="37"/>
        <end position="56"/>
    </location>
</feature>
<evidence type="ECO:0000256" key="1">
    <source>
        <dbReference type="SAM" id="Phobius"/>
    </source>
</evidence>
<organism evidence="2 3">
    <name type="scientific">Cryptosporangium japonicum</name>
    <dbReference type="NCBI Taxonomy" id="80872"/>
    <lineage>
        <taxon>Bacteria</taxon>
        <taxon>Bacillati</taxon>
        <taxon>Actinomycetota</taxon>
        <taxon>Actinomycetes</taxon>
        <taxon>Cryptosporangiales</taxon>
        <taxon>Cryptosporangiaceae</taxon>
        <taxon>Cryptosporangium</taxon>
    </lineage>
</organism>
<comment type="caution">
    <text evidence="2">The sequence shown here is derived from an EMBL/GenBank/DDBJ whole genome shotgun (WGS) entry which is preliminary data.</text>
</comment>
<protein>
    <recommendedName>
        <fullName evidence="4">Tetratricopeptide repeat protein</fullName>
    </recommendedName>
</protein>
<dbReference type="InterPro" id="IPR011990">
    <property type="entry name" value="TPR-like_helical_dom_sf"/>
</dbReference>